<sequence length="105" mass="11335">MKPFAACLAPVLGLEHELSIYIPKALHPKLVCWSCPPYVKIKLNVDGSFISSIGLARGGGLIHSSSGSLLAGFAYSFNHKTILEAELLALIKGLQLCLDNNFLRL</sequence>
<name>A0ABD3AQL1_9GENT</name>
<proteinExistence type="predicted"/>
<dbReference type="PANTHER" id="PTHR47723:SF19">
    <property type="entry name" value="POLYNUCLEOTIDYL TRANSFERASE, RIBONUCLEASE H-LIKE SUPERFAMILY PROTEIN"/>
    <property type="match status" value="1"/>
</dbReference>
<reference evidence="2 3" key="1">
    <citation type="submission" date="2024-11" db="EMBL/GenBank/DDBJ databases">
        <title>A near-complete genome assembly of Cinchona calisaya.</title>
        <authorList>
            <person name="Lian D.C."/>
            <person name="Zhao X.W."/>
            <person name="Wei L."/>
        </authorList>
    </citation>
    <scope>NUCLEOTIDE SEQUENCE [LARGE SCALE GENOMIC DNA]</scope>
    <source>
        <tissue evidence="2">Nenye</tissue>
    </source>
</reference>
<evidence type="ECO:0000313" key="3">
    <source>
        <dbReference type="Proteomes" id="UP001630127"/>
    </source>
</evidence>
<dbReference type="AlphaFoldDB" id="A0ABD3AQL1"/>
<organism evidence="2 3">
    <name type="scientific">Cinchona calisaya</name>
    <dbReference type="NCBI Taxonomy" id="153742"/>
    <lineage>
        <taxon>Eukaryota</taxon>
        <taxon>Viridiplantae</taxon>
        <taxon>Streptophyta</taxon>
        <taxon>Embryophyta</taxon>
        <taxon>Tracheophyta</taxon>
        <taxon>Spermatophyta</taxon>
        <taxon>Magnoliopsida</taxon>
        <taxon>eudicotyledons</taxon>
        <taxon>Gunneridae</taxon>
        <taxon>Pentapetalae</taxon>
        <taxon>asterids</taxon>
        <taxon>lamiids</taxon>
        <taxon>Gentianales</taxon>
        <taxon>Rubiaceae</taxon>
        <taxon>Cinchonoideae</taxon>
        <taxon>Cinchoneae</taxon>
        <taxon>Cinchona</taxon>
    </lineage>
</organism>
<dbReference type="InterPro" id="IPR002156">
    <property type="entry name" value="RNaseH_domain"/>
</dbReference>
<dbReference type="SUPFAM" id="SSF53098">
    <property type="entry name" value="Ribonuclease H-like"/>
    <property type="match status" value="1"/>
</dbReference>
<keyword evidence="3" id="KW-1185">Reference proteome</keyword>
<dbReference type="Gene3D" id="3.30.420.10">
    <property type="entry name" value="Ribonuclease H-like superfamily/Ribonuclease H"/>
    <property type="match status" value="1"/>
</dbReference>
<feature type="domain" description="RNase H type-1" evidence="1">
    <location>
        <begin position="44"/>
        <end position="103"/>
    </location>
</feature>
<gene>
    <name evidence="2" type="ORF">ACH5RR_006975</name>
</gene>
<accession>A0ABD3AQL1</accession>
<dbReference type="EMBL" id="JBJUIK010000003">
    <property type="protein sequence ID" value="KAL3533454.1"/>
    <property type="molecule type" value="Genomic_DNA"/>
</dbReference>
<evidence type="ECO:0000259" key="1">
    <source>
        <dbReference type="Pfam" id="PF13456"/>
    </source>
</evidence>
<dbReference type="PANTHER" id="PTHR47723">
    <property type="entry name" value="OS05G0353850 PROTEIN"/>
    <property type="match status" value="1"/>
</dbReference>
<dbReference type="InterPro" id="IPR053151">
    <property type="entry name" value="RNase_H-like"/>
</dbReference>
<comment type="caution">
    <text evidence="2">The sequence shown here is derived from an EMBL/GenBank/DDBJ whole genome shotgun (WGS) entry which is preliminary data.</text>
</comment>
<dbReference type="Proteomes" id="UP001630127">
    <property type="component" value="Unassembled WGS sequence"/>
</dbReference>
<dbReference type="InterPro" id="IPR012337">
    <property type="entry name" value="RNaseH-like_sf"/>
</dbReference>
<evidence type="ECO:0000313" key="2">
    <source>
        <dbReference type="EMBL" id="KAL3533454.1"/>
    </source>
</evidence>
<dbReference type="CDD" id="cd06222">
    <property type="entry name" value="RNase_H_like"/>
    <property type="match status" value="1"/>
</dbReference>
<dbReference type="Pfam" id="PF13456">
    <property type="entry name" value="RVT_3"/>
    <property type="match status" value="1"/>
</dbReference>
<dbReference type="InterPro" id="IPR044730">
    <property type="entry name" value="RNase_H-like_dom_plant"/>
</dbReference>
<dbReference type="InterPro" id="IPR036397">
    <property type="entry name" value="RNaseH_sf"/>
</dbReference>
<protein>
    <recommendedName>
        <fullName evidence="1">RNase H type-1 domain-containing protein</fullName>
    </recommendedName>
</protein>